<evidence type="ECO:0008006" key="6">
    <source>
        <dbReference type="Google" id="ProtNLM"/>
    </source>
</evidence>
<dbReference type="EMBL" id="JAUHHV010000010">
    <property type="protein sequence ID" value="KAK1411176.1"/>
    <property type="molecule type" value="Genomic_DNA"/>
</dbReference>
<comment type="caution">
    <text evidence="4">The sequence shown here is derived from an EMBL/GenBank/DDBJ whole genome shotgun (WGS) entry which is preliminary data.</text>
</comment>
<keyword evidence="5" id="KW-1185">Reference proteome</keyword>
<feature type="signal peptide" evidence="3">
    <location>
        <begin position="1"/>
        <end position="27"/>
    </location>
</feature>
<gene>
    <name evidence="4" type="ORF">QVD17_37722</name>
</gene>
<feature type="chain" id="PRO_5042069760" description="Bifunctional inhibitor/plant lipid transfer protein/seed storage helical domain-containing protein" evidence="3">
    <location>
        <begin position="28"/>
        <end position="115"/>
    </location>
</feature>
<dbReference type="InterPro" id="IPR036312">
    <property type="entry name" value="Bifun_inhib/LTP/seed_sf"/>
</dbReference>
<name>A0AAD8JYU2_TARER</name>
<evidence type="ECO:0000313" key="4">
    <source>
        <dbReference type="EMBL" id="KAK1411176.1"/>
    </source>
</evidence>
<keyword evidence="3" id="KW-0732">Signal</keyword>
<accession>A0AAD8JYU2</accession>
<evidence type="ECO:0000256" key="3">
    <source>
        <dbReference type="SAM" id="SignalP"/>
    </source>
</evidence>
<dbReference type="SUPFAM" id="SSF47699">
    <property type="entry name" value="Bifunctional inhibitor/lipid-transfer protein/seed storage 2S albumin"/>
    <property type="match status" value="1"/>
</dbReference>
<dbReference type="Proteomes" id="UP001229421">
    <property type="component" value="Unassembled WGS sequence"/>
</dbReference>
<dbReference type="AlphaFoldDB" id="A0AAD8JYU2"/>
<proteinExistence type="predicted"/>
<protein>
    <recommendedName>
        <fullName evidence="6">Bifunctional inhibitor/plant lipid transfer protein/seed storage helical domain-containing protein</fullName>
    </recommendedName>
</protein>
<dbReference type="GO" id="GO:0006869">
    <property type="term" value="P:lipid transport"/>
    <property type="evidence" value="ECO:0007669"/>
    <property type="project" value="InterPro"/>
</dbReference>
<evidence type="ECO:0000256" key="2">
    <source>
        <dbReference type="ARBA" id="ARBA00023121"/>
    </source>
</evidence>
<sequence>MKKYHVFRVVMVIAVTILMKEAQFGMAFKCDSSLLEACVPYFPSCAPLPAYDSECCQNLRKNVYCYCELLKDPKYCKDLIKPHLDDIGKACGFGDKPDPKDCSDFTGCPDPDSRV</sequence>
<organism evidence="4 5">
    <name type="scientific">Tagetes erecta</name>
    <name type="common">African marigold</name>
    <dbReference type="NCBI Taxonomy" id="13708"/>
    <lineage>
        <taxon>Eukaryota</taxon>
        <taxon>Viridiplantae</taxon>
        <taxon>Streptophyta</taxon>
        <taxon>Embryophyta</taxon>
        <taxon>Tracheophyta</taxon>
        <taxon>Spermatophyta</taxon>
        <taxon>Magnoliopsida</taxon>
        <taxon>eudicotyledons</taxon>
        <taxon>Gunneridae</taxon>
        <taxon>Pentapetalae</taxon>
        <taxon>asterids</taxon>
        <taxon>campanulids</taxon>
        <taxon>Asterales</taxon>
        <taxon>Asteraceae</taxon>
        <taxon>Asteroideae</taxon>
        <taxon>Heliantheae alliance</taxon>
        <taxon>Tageteae</taxon>
        <taxon>Tagetes</taxon>
    </lineage>
</organism>
<dbReference type="GO" id="GO:0008289">
    <property type="term" value="F:lipid binding"/>
    <property type="evidence" value="ECO:0007669"/>
    <property type="project" value="UniProtKB-KW"/>
</dbReference>
<dbReference type="PANTHER" id="PTHR33214">
    <property type="entry name" value="BIFUNCTIONAL INHIBITOR/LIPID-TRANSFER PROTEIN/SEED STORAGE 2S ALBUMIN SUPERFAMILY PROTEIN"/>
    <property type="match status" value="1"/>
</dbReference>
<reference evidence="4" key="1">
    <citation type="journal article" date="2023" name="bioRxiv">
        <title>Improved chromosome-level genome assembly for marigold (Tagetes erecta).</title>
        <authorList>
            <person name="Jiang F."/>
            <person name="Yuan L."/>
            <person name="Wang S."/>
            <person name="Wang H."/>
            <person name="Xu D."/>
            <person name="Wang A."/>
            <person name="Fan W."/>
        </authorList>
    </citation>
    <scope>NUCLEOTIDE SEQUENCE</scope>
    <source>
        <strain evidence="4">WSJ</strain>
        <tissue evidence="4">Leaf</tissue>
    </source>
</reference>
<dbReference type="Gene3D" id="1.10.110.10">
    <property type="entry name" value="Plant lipid-transfer and hydrophobic proteins"/>
    <property type="match status" value="1"/>
</dbReference>
<keyword evidence="2" id="KW-0446">Lipid-binding</keyword>
<dbReference type="PANTHER" id="PTHR33214:SF69">
    <property type="entry name" value="BIFUNCTIONAL INHIBITOR_LIPID-TRANSFER PROTEIN_SEED STORAGE 2S ALBUMIN SUPERFAMILY PROTEIN"/>
    <property type="match status" value="1"/>
</dbReference>
<evidence type="ECO:0000313" key="5">
    <source>
        <dbReference type="Proteomes" id="UP001229421"/>
    </source>
</evidence>
<dbReference type="InterPro" id="IPR033872">
    <property type="entry name" value="nsLTP2"/>
</dbReference>
<evidence type="ECO:0000256" key="1">
    <source>
        <dbReference type="ARBA" id="ARBA00022448"/>
    </source>
</evidence>
<keyword evidence="1" id="KW-0813">Transport</keyword>